<dbReference type="EMBL" id="CAJJDN010000038">
    <property type="protein sequence ID" value="CAD8079037.1"/>
    <property type="molecule type" value="Genomic_DNA"/>
</dbReference>
<dbReference type="Proteomes" id="UP000692954">
    <property type="component" value="Unassembled WGS sequence"/>
</dbReference>
<evidence type="ECO:0000313" key="2">
    <source>
        <dbReference type="Proteomes" id="UP000692954"/>
    </source>
</evidence>
<organism evidence="1 2">
    <name type="scientific">Paramecium sonneborni</name>
    <dbReference type="NCBI Taxonomy" id="65129"/>
    <lineage>
        <taxon>Eukaryota</taxon>
        <taxon>Sar</taxon>
        <taxon>Alveolata</taxon>
        <taxon>Ciliophora</taxon>
        <taxon>Intramacronucleata</taxon>
        <taxon>Oligohymenophorea</taxon>
        <taxon>Peniculida</taxon>
        <taxon>Parameciidae</taxon>
        <taxon>Paramecium</taxon>
    </lineage>
</organism>
<proteinExistence type="predicted"/>
<dbReference type="AlphaFoldDB" id="A0A8S1MF45"/>
<reference evidence="1" key="1">
    <citation type="submission" date="2021-01" db="EMBL/GenBank/DDBJ databases">
        <authorList>
            <consortium name="Genoscope - CEA"/>
            <person name="William W."/>
        </authorList>
    </citation>
    <scope>NUCLEOTIDE SEQUENCE</scope>
</reference>
<dbReference type="OrthoDB" id="317304at2759"/>
<name>A0A8S1MF45_9CILI</name>
<sequence>MQRFNKYLRGLRDEIIDEKLSQKQYRLLKFQKLIGIIIISTFGITSESFDDNNNEDVLIEAKLLLDQKQHESSIKK</sequence>
<protein>
    <submittedName>
        <fullName evidence="1">Uncharacterized protein</fullName>
    </submittedName>
</protein>
<keyword evidence="2" id="KW-1185">Reference proteome</keyword>
<evidence type="ECO:0000313" key="1">
    <source>
        <dbReference type="EMBL" id="CAD8079037.1"/>
    </source>
</evidence>
<comment type="caution">
    <text evidence="1">The sequence shown here is derived from an EMBL/GenBank/DDBJ whole genome shotgun (WGS) entry which is preliminary data.</text>
</comment>
<gene>
    <name evidence="1" type="ORF">PSON_ATCC_30995.1.T0380250</name>
</gene>
<accession>A0A8S1MF45</accession>